<name>A0A132HBJ4_9BURK</name>
<dbReference type="InterPro" id="IPR007165">
    <property type="entry name" value="Phage_holin_4_2"/>
</dbReference>
<evidence type="ECO:0000313" key="2">
    <source>
        <dbReference type="Proteomes" id="UP000253772"/>
    </source>
</evidence>
<dbReference type="Proteomes" id="UP000253772">
    <property type="component" value="Chromosome c1"/>
</dbReference>
<protein>
    <submittedName>
        <fullName evidence="1">Phage holin family protein</fullName>
    </submittedName>
</protein>
<dbReference type="PANTHER" id="PTHR37309">
    <property type="entry name" value="SLR0284 PROTEIN"/>
    <property type="match status" value="1"/>
</dbReference>
<dbReference type="AlphaFoldDB" id="A0A132HBJ4"/>
<gene>
    <name evidence="1" type="ORF">DDF84_000865</name>
</gene>
<sequence>MRLLAVWIINAAALFLVGYLISGVHLGSFGSAMIAALVLGLVNALIRPILVILTLPVTLLTLGLFIFVINALLFLFVGNLLQGFVVDGFGPALLGSILYSVIAWILASVLLGERN</sequence>
<dbReference type="Pfam" id="PF04020">
    <property type="entry name" value="Phage_holin_4_2"/>
    <property type="match status" value="1"/>
</dbReference>
<dbReference type="RefSeq" id="WP_011515080.1">
    <property type="nucleotide sequence ID" value="NZ_CP026544.1"/>
</dbReference>
<dbReference type="EMBL" id="CP037900">
    <property type="protein sequence ID" value="QBP08391.1"/>
    <property type="molecule type" value="Genomic_DNA"/>
</dbReference>
<accession>A0A132HBJ4</accession>
<dbReference type="OMA" id="NALMFWA"/>
<dbReference type="PANTHER" id="PTHR37309:SF1">
    <property type="entry name" value="SLR0284 PROTEIN"/>
    <property type="match status" value="1"/>
</dbReference>
<organism evidence="1 2">
    <name type="scientific">Cupriavidus metallidurans</name>
    <dbReference type="NCBI Taxonomy" id="119219"/>
    <lineage>
        <taxon>Bacteria</taxon>
        <taxon>Pseudomonadati</taxon>
        <taxon>Pseudomonadota</taxon>
        <taxon>Betaproteobacteria</taxon>
        <taxon>Burkholderiales</taxon>
        <taxon>Burkholderiaceae</taxon>
        <taxon>Cupriavidus</taxon>
    </lineage>
</organism>
<proteinExistence type="predicted"/>
<evidence type="ECO:0000313" key="1">
    <source>
        <dbReference type="EMBL" id="QBP08391.1"/>
    </source>
</evidence>
<reference evidence="1 2" key="1">
    <citation type="submission" date="2019-03" db="EMBL/GenBank/DDBJ databases">
        <title>Comparative insights into the high quality Complete genome sequence of highly metal resistant Cupriavidus metallidurans strain BS1 isolated from a gold-copper mine.</title>
        <authorList>
            <person name="Mazhar H.S."/>
            <person name="Rensing C."/>
        </authorList>
    </citation>
    <scope>NUCLEOTIDE SEQUENCE [LARGE SCALE GENOMIC DNA]</scope>
    <source>
        <strain evidence="1 2">BS1</strain>
    </source>
</reference>
<dbReference type="OrthoDB" id="9797048at2"/>